<feature type="domain" description="Plus3" evidence="2">
    <location>
        <begin position="524"/>
        <end position="653"/>
    </location>
</feature>
<evidence type="ECO:0000313" key="3">
    <source>
        <dbReference type="EMBL" id="KAG8370339.1"/>
    </source>
</evidence>
<evidence type="ECO:0000259" key="2">
    <source>
        <dbReference type="PROSITE" id="PS51360"/>
    </source>
</evidence>
<evidence type="ECO:0000313" key="4">
    <source>
        <dbReference type="Proteomes" id="UP000826271"/>
    </source>
</evidence>
<feature type="compositionally biased region" description="Basic and acidic residues" evidence="1">
    <location>
        <begin position="137"/>
        <end position="156"/>
    </location>
</feature>
<dbReference type="PANTHER" id="PTHR38940">
    <property type="entry name" value="PLUS3 DOMAIN-CONTAINING PROTEIN"/>
    <property type="match status" value="1"/>
</dbReference>
<dbReference type="Gene3D" id="3.90.70.200">
    <property type="entry name" value="Plus-3 domain"/>
    <property type="match status" value="1"/>
</dbReference>
<evidence type="ECO:0000256" key="1">
    <source>
        <dbReference type="SAM" id="MobiDB-lite"/>
    </source>
</evidence>
<dbReference type="PROSITE" id="PS51360">
    <property type="entry name" value="PLUS3"/>
    <property type="match status" value="1"/>
</dbReference>
<organism evidence="3 4">
    <name type="scientific">Buddleja alternifolia</name>
    <dbReference type="NCBI Taxonomy" id="168488"/>
    <lineage>
        <taxon>Eukaryota</taxon>
        <taxon>Viridiplantae</taxon>
        <taxon>Streptophyta</taxon>
        <taxon>Embryophyta</taxon>
        <taxon>Tracheophyta</taxon>
        <taxon>Spermatophyta</taxon>
        <taxon>Magnoliopsida</taxon>
        <taxon>eudicotyledons</taxon>
        <taxon>Gunneridae</taxon>
        <taxon>Pentapetalae</taxon>
        <taxon>asterids</taxon>
        <taxon>lamiids</taxon>
        <taxon>Lamiales</taxon>
        <taxon>Scrophulariaceae</taxon>
        <taxon>Buddlejeae</taxon>
        <taxon>Buddleja</taxon>
    </lineage>
</organism>
<sequence>MSTSNEDLDLGLALASRSYLVETRLNNNSSGAGVNANSRVDLAFAASDPLSELVWSPHNGLRLKCTESSLADKKPLLLWNVGPSNTALSIRSRGSGDEKGVDEEMLIISHTMLDGDGKFDDKPILVGSSRSSPSRDIAGKSKMEESCTKNATRKEENCEDNGEEDLCSLRNVQIDDIAESSRKIAAVVSSAEQDILADGTHSTRSNHNRTFETSTSTSDEPHATKPSEALPLMKRESSAENNLARPTNSVIHVNREKGKEKALSIADIYGRLSNDEGSHESVESCNSVGVFSKGIKRDSYDHQEKPLGSKRTKIQIQGSHGSMSNFRHDSSFMNWISNMVKCLSDSNKEDSSPIPLSRSNATYKKNYTGNFQTVFQSMYSEKPKICDAEVEKGNYPMQETKEFMVDDKKLIENFPRSCGGGDDKEINPNTNRNIVSQPSNPCTSLWITRYCTRNASPENYNRFTLERSGEKCSSYHGGESSSKGFLNSNEFQKGSGLDLENDLKKNREFLPRAIVTAESAVVPVQMFHAIQNLRLSRTDILRWMSSDVSLPRINGFFLRLRLGKLEAGLGGTGYYIARITDDTKEHIGCKSKKSILVDVGGIKSSIGSQYVSNHDFLEEEINAWWCRTVKTGCKIPSLDELILKFEDRKCLGF</sequence>
<proteinExistence type="predicted"/>
<dbReference type="InterPro" id="IPR004343">
    <property type="entry name" value="Plus-3_dom"/>
</dbReference>
<accession>A0AAV6WR92</accession>
<reference evidence="3" key="1">
    <citation type="submission" date="2019-10" db="EMBL/GenBank/DDBJ databases">
        <authorList>
            <person name="Zhang R."/>
            <person name="Pan Y."/>
            <person name="Wang J."/>
            <person name="Ma R."/>
            <person name="Yu S."/>
        </authorList>
    </citation>
    <scope>NUCLEOTIDE SEQUENCE</scope>
    <source>
        <strain evidence="3">LA-IB0</strain>
        <tissue evidence="3">Leaf</tissue>
    </source>
</reference>
<dbReference type="AlphaFoldDB" id="A0AAV6WR92"/>
<dbReference type="SMART" id="SM00719">
    <property type="entry name" value="Plus3"/>
    <property type="match status" value="1"/>
</dbReference>
<dbReference type="GO" id="GO:0003677">
    <property type="term" value="F:DNA binding"/>
    <property type="evidence" value="ECO:0007669"/>
    <property type="project" value="InterPro"/>
</dbReference>
<dbReference type="SUPFAM" id="SSF159042">
    <property type="entry name" value="Plus3-like"/>
    <property type="match status" value="1"/>
</dbReference>
<feature type="region of interest" description="Disordered" evidence="1">
    <location>
        <begin position="197"/>
        <end position="226"/>
    </location>
</feature>
<comment type="caution">
    <text evidence="3">The sequence shown here is derived from an EMBL/GenBank/DDBJ whole genome shotgun (WGS) entry which is preliminary data.</text>
</comment>
<gene>
    <name evidence="3" type="ORF">BUALT_Bualt14G0106500</name>
</gene>
<keyword evidence="4" id="KW-1185">Reference proteome</keyword>
<dbReference type="Proteomes" id="UP000826271">
    <property type="component" value="Unassembled WGS sequence"/>
</dbReference>
<name>A0AAV6WR92_9LAMI</name>
<dbReference type="EMBL" id="WHWC01000014">
    <property type="protein sequence ID" value="KAG8370339.1"/>
    <property type="molecule type" value="Genomic_DNA"/>
</dbReference>
<dbReference type="InterPro" id="IPR036128">
    <property type="entry name" value="Plus3-like_sf"/>
</dbReference>
<feature type="region of interest" description="Disordered" evidence="1">
    <location>
        <begin position="124"/>
        <end position="163"/>
    </location>
</feature>
<dbReference type="PANTHER" id="PTHR38940:SF5">
    <property type="match status" value="1"/>
</dbReference>
<protein>
    <recommendedName>
        <fullName evidence="2">Plus3 domain-containing protein</fullName>
    </recommendedName>
</protein>
<dbReference type="Pfam" id="PF03126">
    <property type="entry name" value="Plus-3"/>
    <property type="match status" value="1"/>
</dbReference>